<sequence>MRGLLVLIQYIYVAIALQTNQMERKISTKQLRDVTDPLNALMNGDISNEEFFASTGFTFTGTETKTKLNLYSPDCCKLEDCVDEINQIGKFWNVNFGRDIKLDLTMSITISIQTLANLSGTKRLTVDFNIENNFLVNIDESTKCEDLQNVTDTDWTQLELLTQWSHGLGFSEELVVCKYATDPLFTIDWSVVYIKFGGNFGVPESFGIFRRLMAYTHSKIANVVARNSPHYKMRLPDIWYYPTVRGSRPSHVCKLSGYWQGLRGFDSP</sequence>
<feature type="signal peptide" evidence="1">
    <location>
        <begin position="1"/>
        <end position="16"/>
    </location>
</feature>
<organism evidence="2 3">
    <name type="scientific">Orchesella dallaii</name>
    <dbReference type="NCBI Taxonomy" id="48710"/>
    <lineage>
        <taxon>Eukaryota</taxon>
        <taxon>Metazoa</taxon>
        <taxon>Ecdysozoa</taxon>
        <taxon>Arthropoda</taxon>
        <taxon>Hexapoda</taxon>
        <taxon>Collembola</taxon>
        <taxon>Entomobryomorpha</taxon>
        <taxon>Entomobryoidea</taxon>
        <taxon>Orchesellidae</taxon>
        <taxon>Orchesellinae</taxon>
        <taxon>Orchesella</taxon>
    </lineage>
</organism>
<gene>
    <name evidence="2" type="ORF">ODALV1_LOCUS353</name>
</gene>
<feature type="chain" id="PRO_5045316372" evidence="1">
    <location>
        <begin position="17"/>
        <end position="268"/>
    </location>
</feature>
<evidence type="ECO:0000313" key="2">
    <source>
        <dbReference type="EMBL" id="CAL8068574.1"/>
    </source>
</evidence>
<comment type="caution">
    <text evidence="2">The sequence shown here is derived from an EMBL/GenBank/DDBJ whole genome shotgun (WGS) entry which is preliminary data.</text>
</comment>
<reference evidence="2 3" key="1">
    <citation type="submission" date="2024-08" db="EMBL/GenBank/DDBJ databases">
        <authorList>
            <person name="Cucini C."/>
            <person name="Frati F."/>
        </authorList>
    </citation>
    <scope>NUCLEOTIDE SEQUENCE [LARGE SCALE GENOMIC DNA]</scope>
</reference>
<evidence type="ECO:0000256" key="1">
    <source>
        <dbReference type="SAM" id="SignalP"/>
    </source>
</evidence>
<dbReference type="EMBL" id="CAXLJM020000001">
    <property type="protein sequence ID" value="CAL8068574.1"/>
    <property type="molecule type" value="Genomic_DNA"/>
</dbReference>
<proteinExistence type="predicted"/>
<dbReference type="Proteomes" id="UP001642540">
    <property type="component" value="Unassembled WGS sequence"/>
</dbReference>
<evidence type="ECO:0000313" key="3">
    <source>
        <dbReference type="Proteomes" id="UP001642540"/>
    </source>
</evidence>
<accession>A0ABP1PIE2</accession>
<protein>
    <submittedName>
        <fullName evidence="2">Uncharacterized protein</fullName>
    </submittedName>
</protein>
<name>A0ABP1PIE2_9HEXA</name>
<keyword evidence="3" id="KW-1185">Reference proteome</keyword>
<keyword evidence="1" id="KW-0732">Signal</keyword>